<keyword evidence="2" id="KW-0238">DNA-binding</keyword>
<evidence type="ECO:0000256" key="3">
    <source>
        <dbReference type="ARBA" id="ARBA00023159"/>
    </source>
</evidence>
<reference evidence="9" key="1">
    <citation type="journal article" date="2016" name="Nature">
        <title>Genome evolution in the allotetraploid frog Xenopus laevis.</title>
        <authorList>
            <person name="Session A.M."/>
            <person name="Uno Y."/>
            <person name="Kwon T."/>
            <person name="Chapman J.A."/>
            <person name="Toyoda A."/>
            <person name="Takahashi S."/>
            <person name="Fukui A."/>
            <person name="Hikosaka A."/>
            <person name="Suzuki A."/>
            <person name="Kondo M."/>
            <person name="van Heeringen S.J."/>
            <person name="Quigley I."/>
            <person name="Heinz S."/>
            <person name="Ogino H."/>
            <person name="Ochi H."/>
            <person name="Hellsten U."/>
            <person name="Lyons J.B."/>
            <person name="Simakov O."/>
            <person name="Putnam N."/>
            <person name="Stites J."/>
            <person name="Kuroki Y."/>
            <person name="Tanaka T."/>
            <person name="Michiue T."/>
            <person name="Watanabe M."/>
            <person name="Bogdanovic O."/>
            <person name="Lister R."/>
            <person name="Georgiou G."/>
            <person name="Paranjpe S.S."/>
            <person name="van Kruijsbergen I."/>
            <person name="Shu S."/>
            <person name="Carlson J."/>
            <person name="Kinoshita T."/>
            <person name="Ohta Y."/>
            <person name="Mawaribuchi S."/>
            <person name="Jenkins J."/>
            <person name="Grimwood J."/>
            <person name="Schmutz J."/>
            <person name="Mitros T."/>
            <person name="Mozaffari S.V."/>
            <person name="Suzuki Y."/>
            <person name="Haramoto Y."/>
            <person name="Yamamoto T.S."/>
            <person name="Takagi C."/>
            <person name="Heald R."/>
            <person name="Miller K."/>
            <person name="Haudenschild C."/>
            <person name="Kitzman J."/>
            <person name="Nakayama T."/>
            <person name="Izutsu Y."/>
            <person name="Robert J."/>
            <person name="Fortriede J."/>
            <person name="Burns K."/>
            <person name="Lotay V."/>
            <person name="Karimi K."/>
            <person name="Yasuoka Y."/>
            <person name="Dichmann D.S."/>
            <person name="Flajnik M.F."/>
            <person name="Houston D.W."/>
            <person name="Shendure J."/>
            <person name="DuPasquier L."/>
            <person name="Vize P.D."/>
            <person name="Zorn A.M."/>
            <person name="Ito M."/>
            <person name="Marcotte E.M."/>
            <person name="Wallingford J.B."/>
            <person name="Ito Y."/>
            <person name="Asashima M."/>
            <person name="Ueno N."/>
            <person name="Matsuda Y."/>
            <person name="Veenstra G.J."/>
            <person name="Fujiyama A."/>
            <person name="Harland R.M."/>
            <person name="Taira M."/>
            <person name="Rokhsar D.S."/>
        </authorList>
    </citation>
    <scope>NUCLEOTIDE SEQUENCE [LARGE SCALE GENOMIC DNA]</scope>
    <source>
        <strain evidence="9">J</strain>
    </source>
</reference>
<dbReference type="AlphaFoldDB" id="A0A974I3P5"/>
<dbReference type="GO" id="GO:0000978">
    <property type="term" value="F:RNA polymerase II cis-regulatory region sequence-specific DNA binding"/>
    <property type="evidence" value="ECO:0007669"/>
    <property type="project" value="TreeGrafter"/>
</dbReference>
<feature type="transmembrane region" description="Helical" evidence="7">
    <location>
        <begin position="48"/>
        <end position="65"/>
    </location>
</feature>
<evidence type="ECO:0000256" key="4">
    <source>
        <dbReference type="ARBA" id="ARBA00023163"/>
    </source>
</evidence>
<evidence type="ECO:0000256" key="5">
    <source>
        <dbReference type="ARBA" id="ARBA00023242"/>
    </source>
</evidence>
<keyword evidence="4" id="KW-0804">Transcription</keyword>
<evidence type="ECO:0000313" key="9">
    <source>
        <dbReference type="Proteomes" id="UP000694892"/>
    </source>
</evidence>
<dbReference type="InterPro" id="IPR051381">
    <property type="entry name" value="CREB_ATF_subfamily"/>
</dbReference>
<keyword evidence="1" id="KW-0805">Transcription regulation</keyword>
<accession>A0A974I3P5</accession>
<gene>
    <name evidence="8" type="ORF">XELAEV_18006000mg</name>
</gene>
<sequence>MSTCTAQNQKLQHKVQQLEKENMSLLEQLRKLQILVCQSTGNVTQTGTYLAVLLLAFSLIIFPSFSPFTKKTQKSNDFIPVRVFSRSLHDSVSSRVTYYSTDAEETTGWVRNEHQGMDAQLGPLEYLTASLSSYTKPLEHSLEIINYTHRLEGGSTGIKLQQRLFADNEKSQNVSLSDQVIGNVTWKQEREL</sequence>
<evidence type="ECO:0000256" key="7">
    <source>
        <dbReference type="SAM" id="Phobius"/>
    </source>
</evidence>
<keyword evidence="5" id="KW-0539">Nucleus</keyword>
<protein>
    <submittedName>
        <fullName evidence="8">Uncharacterized protein</fullName>
    </submittedName>
</protein>
<evidence type="ECO:0000256" key="6">
    <source>
        <dbReference type="SAM" id="Coils"/>
    </source>
</evidence>
<dbReference type="Proteomes" id="UP000694892">
    <property type="component" value="Chromosome 1L"/>
</dbReference>
<keyword evidence="7" id="KW-0812">Transmembrane</keyword>
<evidence type="ECO:0000313" key="8">
    <source>
        <dbReference type="EMBL" id="OCU00221.1"/>
    </source>
</evidence>
<name>A0A974I3P5_XENLA</name>
<organism evidence="8 9">
    <name type="scientific">Xenopus laevis</name>
    <name type="common">African clawed frog</name>
    <dbReference type="NCBI Taxonomy" id="8355"/>
    <lineage>
        <taxon>Eukaryota</taxon>
        <taxon>Metazoa</taxon>
        <taxon>Chordata</taxon>
        <taxon>Craniata</taxon>
        <taxon>Vertebrata</taxon>
        <taxon>Euteleostomi</taxon>
        <taxon>Amphibia</taxon>
        <taxon>Batrachia</taxon>
        <taxon>Anura</taxon>
        <taxon>Pipoidea</taxon>
        <taxon>Pipidae</taxon>
        <taxon>Xenopodinae</taxon>
        <taxon>Xenopus</taxon>
        <taxon>Xenopus</taxon>
    </lineage>
</organism>
<dbReference type="PANTHER" id="PTHR45996">
    <property type="entry name" value="AGAP001464-PB"/>
    <property type="match status" value="1"/>
</dbReference>
<keyword evidence="7" id="KW-0472">Membrane</keyword>
<dbReference type="GO" id="GO:0005634">
    <property type="term" value="C:nucleus"/>
    <property type="evidence" value="ECO:0007669"/>
    <property type="project" value="TreeGrafter"/>
</dbReference>
<keyword evidence="7" id="KW-1133">Transmembrane helix</keyword>
<keyword evidence="3" id="KW-0010">Activator</keyword>
<proteinExistence type="predicted"/>
<evidence type="ECO:0000256" key="2">
    <source>
        <dbReference type="ARBA" id="ARBA00023125"/>
    </source>
</evidence>
<evidence type="ECO:0000256" key="1">
    <source>
        <dbReference type="ARBA" id="ARBA00023015"/>
    </source>
</evidence>
<dbReference type="EMBL" id="CM004466">
    <property type="protein sequence ID" value="OCU00221.1"/>
    <property type="molecule type" value="Genomic_DNA"/>
</dbReference>
<dbReference type="GO" id="GO:0000981">
    <property type="term" value="F:DNA-binding transcription factor activity, RNA polymerase II-specific"/>
    <property type="evidence" value="ECO:0007669"/>
    <property type="project" value="TreeGrafter"/>
</dbReference>
<dbReference type="PANTHER" id="PTHR45996:SF1">
    <property type="entry name" value="CYCLIC AMP-RESPONSIVE ELEMENT-BINDING PROTEIN 3-LIKE PROTEIN 3"/>
    <property type="match status" value="1"/>
</dbReference>
<keyword evidence="6" id="KW-0175">Coiled coil</keyword>
<feature type="coiled-coil region" evidence="6">
    <location>
        <begin position="1"/>
        <end position="35"/>
    </location>
</feature>